<comment type="caution">
    <text evidence="11">The sequence shown here is derived from an EMBL/GenBank/DDBJ whole genome shotgun (WGS) entry which is preliminary data.</text>
</comment>
<keyword evidence="6 10" id="KW-0808">Transferase</keyword>
<evidence type="ECO:0000256" key="1">
    <source>
        <dbReference type="ARBA" id="ARBA00000439"/>
    </source>
</evidence>
<organism evidence="11 12">
    <name type="scientific">Longibacter salinarum</name>
    <dbReference type="NCBI Taxonomy" id="1850348"/>
    <lineage>
        <taxon>Bacteria</taxon>
        <taxon>Pseudomonadati</taxon>
        <taxon>Rhodothermota</taxon>
        <taxon>Rhodothermia</taxon>
        <taxon>Rhodothermales</taxon>
        <taxon>Salisaetaceae</taxon>
        <taxon>Longibacter</taxon>
    </lineage>
</organism>
<dbReference type="NCBIfam" id="TIGR00217">
    <property type="entry name" value="malQ"/>
    <property type="match status" value="1"/>
</dbReference>
<evidence type="ECO:0000256" key="4">
    <source>
        <dbReference type="ARBA" id="ARBA00020295"/>
    </source>
</evidence>
<dbReference type="NCBIfam" id="NF011079">
    <property type="entry name" value="PRK14508.1-2"/>
    <property type="match status" value="1"/>
</dbReference>
<dbReference type="NCBIfam" id="NF011080">
    <property type="entry name" value="PRK14508.1-3"/>
    <property type="match status" value="1"/>
</dbReference>
<protein>
    <recommendedName>
        <fullName evidence="4 10">4-alpha-glucanotransferase</fullName>
        <ecNumber evidence="3 10">2.4.1.25</ecNumber>
    </recommendedName>
    <alternativeName>
        <fullName evidence="8 10">Amylomaltase</fullName>
    </alternativeName>
    <alternativeName>
        <fullName evidence="9 10">Disproportionating enzyme</fullName>
    </alternativeName>
</protein>
<gene>
    <name evidence="11" type="primary">malQ</name>
    <name evidence="11" type="ORF">CRI94_06115</name>
</gene>
<dbReference type="OrthoDB" id="9811841at2"/>
<evidence type="ECO:0000256" key="7">
    <source>
        <dbReference type="ARBA" id="ARBA00023277"/>
    </source>
</evidence>
<dbReference type="Proteomes" id="UP000220102">
    <property type="component" value="Unassembled WGS sequence"/>
</dbReference>
<evidence type="ECO:0000256" key="3">
    <source>
        <dbReference type="ARBA" id="ARBA00012560"/>
    </source>
</evidence>
<dbReference type="InterPro" id="IPR003385">
    <property type="entry name" value="Glyco_hydro_77"/>
</dbReference>
<dbReference type="GO" id="GO:0004134">
    <property type="term" value="F:4-alpha-glucanotransferase activity"/>
    <property type="evidence" value="ECO:0007669"/>
    <property type="project" value="UniProtKB-EC"/>
</dbReference>
<dbReference type="EMBL" id="PDEQ01000002">
    <property type="protein sequence ID" value="PEN14594.1"/>
    <property type="molecule type" value="Genomic_DNA"/>
</dbReference>
<evidence type="ECO:0000256" key="10">
    <source>
        <dbReference type="RuleBase" id="RU361207"/>
    </source>
</evidence>
<proteinExistence type="inferred from homology"/>
<evidence type="ECO:0000256" key="6">
    <source>
        <dbReference type="ARBA" id="ARBA00022679"/>
    </source>
</evidence>
<dbReference type="Gene3D" id="3.20.20.80">
    <property type="entry name" value="Glycosidases"/>
    <property type="match status" value="1"/>
</dbReference>
<dbReference type="SUPFAM" id="SSF51445">
    <property type="entry name" value="(Trans)glycosidases"/>
    <property type="match status" value="1"/>
</dbReference>
<dbReference type="AlphaFoldDB" id="A0A2A8D123"/>
<evidence type="ECO:0000256" key="5">
    <source>
        <dbReference type="ARBA" id="ARBA00022676"/>
    </source>
</evidence>
<keyword evidence="12" id="KW-1185">Reference proteome</keyword>
<dbReference type="RefSeq" id="WP_098074767.1">
    <property type="nucleotide sequence ID" value="NZ_PDEQ01000002.1"/>
</dbReference>
<evidence type="ECO:0000313" key="12">
    <source>
        <dbReference type="Proteomes" id="UP000220102"/>
    </source>
</evidence>
<dbReference type="Pfam" id="PF02446">
    <property type="entry name" value="Glyco_hydro_77"/>
    <property type="match status" value="1"/>
</dbReference>
<sequence length="502" mass="57518">MDSRRVSGILLHVTSLPGPYGIGDLGTSAHRFVDRLAETNQRIWQILPLGPVGHGASPYSALSTFANNPLLISPEPLLRDGILAEADVAPLAELPRDHVDFERLLPRKRRLLETAYQRFRQQQGDTDAFRTFREENAIWLDDFALFMALKDTHDGAPWHQWEKGLVHRDADALSLARERQQEAIRMHAYWQFLFDRQWSALHDHCKQQDIRIFGDIPIYVAHDSADTWANQDLFYLDDDGQPTSVAGVPPDYFSPEGQRWGNPLYRWDRMQENGFKWWIARVQQILQNVDLVRIDHFRGFEAYWEIPAEEQTAINGTWVDGPGSDIFDALKRAIGDLPVVAEDLGVITDDVRALRDEFEFPGMAIIQFAFGGEPDHSYLPHNYPRNVVAYTGTHDNNTLRGWWNGDMPENERDFARRYLATGGEDLVDRSLRALLSSPADRVVTPLQDVLELGADARMNTPGDVGENWRWRCTEDQLKDPRLDKLAELCWLYGRTETEESDA</sequence>
<evidence type="ECO:0000313" key="11">
    <source>
        <dbReference type="EMBL" id="PEN14594.1"/>
    </source>
</evidence>
<evidence type="ECO:0000256" key="8">
    <source>
        <dbReference type="ARBA" id="ARBA00031423"/>
    </source>
</evidence>
<keyword evidence="7 10" id="KW-0119">Carbohydrate metabolism</keyword>
<keyword evidence="5 10" id="KW-0328">Glycosyltransferase</keyword>
<dbReference type="PANTHER" id="PTHR32438">
    <property type="entry name" value="4-ALPHA-GLUCANOTRANSFERASE DPE1, CHLOROPLASTIC/AMYLOPLASTIC"/>
    <property type="match status" value="1"/>
</dbReference>
<dbReference type="GO" id="GO:0005975">
    <property type="term" value="P:carbohydrate metabolic process"/>
    <property type="evidence" value="ECO:0007669"/>
    <property type="project" value="InterPro"/>
</dbReference>
<name>A0A2A8D123_9BACT</name>
<comment type="catalytic activity">
    <reaction evidence="1 10">
        <text>Transfers a segment of a (1-&gt;4)-alpha-D-glucan to a new position in an acceptor, which may be glucose or a (1-&gt;4)-alpha-D-glucan.</text>
        <dbReference type="EC" id="2.4.1.25"/>
    </reaction>
</comment>
<dbReference type="InterPro" id="IPR017853">
    <property type="entry name" value="GH"/>
</dbReference>
<evidence type="ECO:0000256" key="2">
    <source>
        <dbReference type="ARBA" id="ARBA00005684"/>
    </source>
</evidence>
<reference evidence="11 12" key="1">
    <citation type="submission" date="2017-10" db="EMBL/GenBank/DDBJ databases">
        <title>Draft genome of Longibacter Salinarum.</title>
        <authorList>
            <person name="Goh K.M."/>
            <person name="Shamsir M.S."/>
            <person name="Lim S.W."/>
        </authorList>
    </citation>
    <scope>NUCLEOTIDE SEQUENCE [LARGE SCALE GENOMIC DNA]</scope>
    <source>
        <strain evidence="11 12">KCTC 52045</strain>
    </source>
</reference>
<dbReference type="PANTHER" id="PTHR32438:SF5">
    <property type="entry name" value="4-ALPHA-GLUCANOTRANSFERASE DPE1, CHLOROPLASTIC_AMYLOPLASTIC"/>
    <property type="match status" value="1"/>
</dbReference>
<comment type="similarity">
    <text evidence="2 10">Belongs to the disproportionating enzyme family.</text>
</comment>
<accession>A0A2A8D123</accession>
<dbReference type="EC" id="2.4.1.25" evidence="3 10"/>
<evidence type="ECO:0000256" key="9">
    <source>
        <dbReference type="ARBA" id="ARBA00031501"/>
    </source>
</evidence>